<protein>
    <submittedName>
        <fullName evidence="3">S-layer family protein</fullName>
    </submittedName>
</protein>
<accession>A0A5S5AH28</accession>
<evidence type="ECO:0000313" key="4">
    <source>
        <dbReference type="Proteomes" id="UP000322294"/>
    </source>
</evidence>
<dbReference type="PROSITE" id="PS51272">
    <property type="entry name" value="SLH"/>
    <property type="match status" value="3"/>
</dbReference>
<name>A0A5S5AH28_9FIRM</name>
<organism evidence="3 4">
    <name type="scientific">Thermosediminibacter litoriperuensis</name>
    <dbReference type="NCBI Taxonomy" id="291989"/>
    <lineage>
        <taxon>Bacteria</taxon>
        <taxon>Bacillati</taxon>
        <taxon>Bacillota</taxon>
        <taxon>Clostridia</taxon>
        <taxon>Thermosediminibacterales</taxon>
        <taxon>Thermosediminibacteraceae</taxon>
        <taxon>Thermosediminibacter</taxon>
    </lineage>
</organism>
<keyword evidence="1" id="KW-0677">Repeat</keyword>
<sequence>MRSAIRANKTLVIFLAAFLVLVNTLNITQAFAAPLKFADISHQRYDWARPYIEKMALMGVIAGKAQNTFAPDDPVKRVEFIAMIVRLLGLDEELENKDLPPDFPKAYSVPVWARGYVAVAVEKGIISGQDYADFRPEDPAKRYEAAVFAVKALGFEEEARALKTINLSFKDIYAIPLDARNYVQVAVEKGILSGFEDNTFKPGDGITRAQAAKVLNQMAEFIDAGDRIVVGEVESIQTLFLQYIDVRLADGSRKTYNVGSDAQIYRKDRQGRLNKITLKDISAGETVMIIAEDSNALYLEATSSEITAGETVEGTLKTVDTAGKFVIFTKKDGGDLILSIDSGTRVYIDGRLASTADLVPGQPASVLISENRVVKIEARGEDKTAKGLLKAVVSNSVIIENEDTGNTETYAAGAAVTVIKDGKTAALSQLLGGDMVTLVITGSKVTKIEAESAEKKITGTVKTVSFLTRNPVITVKAEDGTEEDYEVDGDADITKNGKPADIKSIKSGDEVTLYLKYRKVVDITAKSVRRDINGMIKEISLSSISKVIITDDEGLEHSFVITQDTKITRDRKKITVFDLKPNFYVEMEVEGDEVIEMDVTARQVLSTLTGTVQYIHKDARVIVVELRNVEGSRVTKEIHYTSDTTIMKGGREVSTSRITDYIEEGDEIIAVGRYESGLFFADVVIDLVVSY</sequence>
<dbReference type="RefSeq" id="WP_170240362.1">
    <property type="nucleotide sequence ID" value="NZ_VNHO01000030.1"/>
</dbReference>
<dbReference type="Pfam" id="PF00395">
    <property type="entry name" value="SLH"/>
    <property type="match status" value="3"/>
</dbReference>
<evidence type="ECO:0000259" key="2">
    <source>
        <dbReference type="PROSITE" id="PS51272"/>
    </source>
</evidence>
<dbReference type="InterPro" id="IPR051465">
    <property type="entry name" value="Cell_Envelope_Struct_Comp"/>
</dbReference>
<reference evidence="3 4" key="1">
    <citation type="submission" date="2019-07" db="EMBL/GenBank/DDBJ databases">
        <title>Genomic Encyclopedia of Type Strains, Phase I: the one thousand microbial genomes (KMG-I) project.</title>
        <authorList>
            <person name="Kyrpides N."/>
        </authorList>
    </citation>
    <scope>NUCLEOTIDE SEQUENCE [LARGE SCALE GENOMIC DNA]</scope>
    <source>
        <strain evidence="3 4">DSM 16647</strain>
    </source>
</reference>
<feature type="domain" description="SLH" evidence="2">
    <location>
        <begin position="34"/>
        <end position="98"/>
    </location>
</feature>
<dbReference type="PANTHER" id="PTHR43308:SF5">
    <property type="entry name" value="S-LAYER PROTEIN _ PEPTIDOGLYCAN ENDO-BETA-N-ACETYLGLUCOSAMINIDASE"/>
    <property type="match status" value="1"/>
</dbReference>
<dbReference type="PANTHER" id="PTHR43308">
    <property type="entry name" value="OUTER MEMBRANE PROTEIN ALPHA-RELATED"/>
    <property type="match status" value="1"/>
</dbReference>
<dbReference type="Proteomes" id="UP000322294">
    <property type="component" value="Unassembled WGS sequence"/>
</dbReference>
<feature type="domain" description="SLH" evidence="2">
    <location>
        <begin position="166"/>
        <end position="229"/>
    </location>
</feature>
<dbReference type="AlphaFoldDB" id="A0A5S5AH28"/>
<comment type="caution">
    <text evidence="3">The sequence shown here is derived from an EMBL/GenBank/DDBJ whole genome shotgun (WGS) entry which is preliminary data.</text>
</comment>
<evidence type="ECO:0000256" key="1">
    <source>
        <dbReference type="ARBA" id="ARBA00022737"/>
    </source>
</evidence>
<feature type="domain" description="SLH" evidence="2">
    <location>
        <begin position="100"/>
        <end position="163"/>
    </location>
</feature>
<evidence type="ECO:0000313" key="3">
    <source>
        <dbReference type="EMBL" id="TYP49774.1"/>
    </source>
</evidence>
<proteinExistence type="predicted"/>
<dbReference type="EMBL" id="VNHO01000030">
    <property type="protein sequence ID" value="TYP49774.1"/>
    <property type="molecule type" value="Genomic_DNA"/>
</dbReference>
<dbReference type="InterPro" id="IPR001119">
    <property type="entry name" value="SLH_dom"/>
</dbReference>
<gene>
    <name evidence="3" type="ORF">LZ11_02148</name>
</gene>
<keyword evidence="4" id="KW-1185">Reference proteome</keyword>